<dbReference type="Proteomes" id="UP000275846">
    <property type="component" value="Unassembled WGS sequence"/>
</dbReference>
<organism evidence="3">
    <name type="scientific">Schistocephalus solidus</name>
    <name type="common">Tapeworm</name>
    <dbReference type="NCBI Taxonomy" id="70667"/>
    <lineage>
        <taxon>Eukaryota</taxon>
        <taxon>Metazoa</taxon>
        <taxon>Spiralia</taxon>
        <taxon>Lophotrochozoa</taxon>
        <taxon>Platyhelminthes</taxon>
        <taxon>Cestoda</taxon>
        <taxon>Eucestoda</taxon>
        <taxon>Diphyllobothriidea</taxon>
        <taxon>Diphyllobothriidae</taxon>
        <taxon>Schistocephalus</taxon>
    </lineage>
</organism>
<gene>
    <name evidence="1" type="ORF">SSLN_LOCUS4373</name>
</gene>
<name>A0A183SJH5_SCHSO</name>
<accession>A0A183SJH5</accession>
<sequence>MTISNDSFVGQANLLKTVEVPCEPQMGLYRCPSRESRRNCCHLRGSFSMAACLQNDALAANGTSFQDADSEFDNHDYASTDADGGAVKSAPKVHGAEAMEWRNRGIGGSLGCGIFAGTCQAPRPATATRVRPEAMEIRDRMLSGSQLAKRITQQDGDVPLSPFRRSKMISNEAEATFLRDRIGEMNELIGKNAKSTTSSYPLKLQARVVISDAARGIQARSTGAAAQELLTHTNLCEARPVDRKTSADARLTAEQSRIGSVGALLGYQDRSLNNSQTPPFKISQNSLRLTNAEARTFAEQQRDGGTMRELMMG</sequence>
<reference evidence="3" key="1">
    <citation type="submission" date="2016-06" db="UniProtKB">
        <authorList>
            <consortium name="WormBaseParasite"/>
        </authorList>
    </citation>
    <scope>IDENTIFICATION</scope>
</reference>
<dbReference type="OrthoDB" id="6238492at2759"/>
<keyword evidence="2" id="KW-1185">Reference proteome</keyword>
<evidence type="ECO:0000313" key="2">
    <source>
        <dbReference type="Proteomes" id="UP000275846"/>
    </source>
</evidence>
<reference evidence="1 2" key="2">
    <citation type="submission" date="2018-11" db="EMBL/GenBank/DDBJ databases">
        <authorList>
            <consortium name="Pathogen Informatics"/>
        </authorList>
    </citation>
    <scope>NUCLEOTIDE SEQUENCE [LARGE SCALE GENOMIC DNA]</scope>
    <source>
        <strain evidence="1 2">NST_G2</strain>
    </source>
</reference>
<dbReference type="AlphaFoldDB" id="A0A183SJH5"/>
<proteinExistence type="predicted"/>
<protein>
    <submittedName>
        <fullName evidence="1 3">Uncharacterized protein</fullName>
    </submittedName>
</protein>
<dbReference type="EMBL" id="UYSU01032841">
    <property type="protein sequence ID" value="VDL90758.1"/>
    <property type="molecule type" value="Genomic_DNA"/>
</dbReference>
<evidence type="ECO:0000313" key="1">
    <source>
        <dbReference type="EMBL" id="VDL90758.1"/>
    </source>
</evidence>
<dbReference type="WBParaSite" id="SSLN_0000452001-mRNA-1">
    <property type="protein sequence ID" value="SSLN_0000452001-mRNA-1"/>
    <property type="gene ID" value="SSLN_0000452001"/>
</dbReference>
<evidence type="ECO:0000313" key="3">
    <source>
        <dbReference type="WBParaSite" id="SSLN_0000452001-mRNA-1"/>
    </source>
</evidence>